<protein>
    <submittedName>
        <fullName evidence="1">Uncharacterized protein</fullName>
    </submittedName>
</protein>
<gene>
    <name evidence="1" type="ordered locus">UWK_03602</name>
</gene>
<name>M1PUV7_DESSD</name>
<dbReference type="HOGENOM" id="CLU_2368317_0_0_7"/>
<evidence type="ECO:0000313" key="1">
    <source>
        <dbReference type="EMBL" id="AGF80111.1"/>
    </source>
</evidence>
<reference evidence="2" key="1">
    <citation type="journal article" date="2013" name="Stand. Genomic Sci.">
        <title>Complete genome sequence of Desulfocapsa sulfexigens, a marine deltaproteobacterium specialized in disproportionating inorganic sulfur compounds.</title>
        <authorList>
            <person name="Finster K.W."/>
            <person name="Kjeldsen K.U."/>
            <person name="Kube M."/>
            <person name="Reinhardt R."/>
            <person name="Mussmann M."/>
            <person name="Amann R."/>
            <person name="Schreiber L."/>
        </authorList>
    </citation>
    <scope>NUCLEOTIDE SEQUENCE [LARGE SCALE GENOMIC DNA]</scope>
    <source>
        <strain evidence="2">DSM 10523 / SB164P1</strain>
        <plasmid evidence="2">pDESSD</plasmid>
    </source>
</reference>
<dbReference type="Proteomes" id="UP000011721">
    <property type="component" value="Plasmid unnamed"/>
</dbReference>
<dbReference type="EMBL" id="CP003986">
    <property type="protein sequence ID" value="AGF80111.1"/>
    <property type="molecule type" value="Genomic_DNA"/>
</dbReference>
<dbReference type="AlphaFoldDB" id="M1PUV7"/>
<dbReference type="RefSeq" id="WP_015405793.1">
    <property type="nucleotide sequence ID" value="NC_020305.1"/>
</dbReference>
<organism evidence="1 2">
    <name type="scientific">Desulfocapsa sulfexigens (strain DSM 10523 / SB164P1)</name>
    <dbReference type="NCBI Taxonomy" id="1167006"/>
    <lineage>
        <taxon>Bacteria</taxon>
        <taxon>Pseudomonadati</taxon>
        <taxon>Thermodesulfobacteriota</taxon>
        <taxon>Desulfobulbia</taxon>
        <taxon>Desulfobulbales</taxon>
        <taxon>Desulfocapsaceae</taxon>
        <taxon>Desulfocapsa</taxon>
    </lineage>
</organism>
<sequence length="95" mass="11289">MCRGDVEISCNDYDELLKWATKWNKDLAQSIEQIRIVKNNKEGHKTVFLRKEDITKEEAEAFLESLMESEIYAYDEKSLKYFSHLVEAWRPLAEE</sequence>
<accession>M1PUV7</accession>
<evidence type="ECO:0000313" key="2">
    <source>
        <dbReference type="Proteomes" id="UP000011721"/>
    </source>
</evidence>
<proteinExistence type="predicted"/>
<keyword evidence="2" id="KW-1185">Reference proteome</keyword>
<keyword evidence="1" id="KW-0614">Plasmid</keyword>
<dbReference type="KEGG" id="dsf:UWK_03602"/>
<geneLocation type="plasmid" evidence="2">
    <name>pDESSD</name>
</geneLocation>